<sequence length="184" mass="19999">MGTEARPTSGLVITLRAYEVYKALSAVSVGPTLQVNDPLLTLGGPVRSTVTAYRGGVAQTGTRVMQAWTQTITLPAGFTSPGSADFQTNWPDRGGVRGSWQYTLEIAQRTPSSAGETEDDNPHNALLMANRPSTWGRTEPLVNRWTLWDNSDLDNNVVHRQYGSLPALHYPSSYRPNTQAPSLG</sequence>
<dbReference type="AlphaFoldDB" id="A0A846TR39"/>
<proteinExistence type="predicted"/>
<organism evidence="2 3">
    <name type="scientific">Kocuria subflava</name>
    <dbReference type="NCBI Taxonomy" id="1736139"/>
    <lineage>
        <taxon>Bacteria</taxon>
        <taxon>Bacillati</taxon>
        <taxon>Actinomycetota</taxon>
        <taxon>Actinomycetes</taxon>
        <taxon>Micrococcales</taxon>
        <taxon>Micrococcaceae</taxon>
        <taxon>Kocuria</taxon>
    </lineage>
</organism>
<dbReference type="Proteomes" id="UP000521379">
    <property type="component" value="Unassembled WGS sequence"/>
</dbReference>
<keyword evidence="3" id="KW-1185">Reference proteome</keyword>
<protein>
    <submittedName>
        <fullName evidence="2">Uncharacterized protein</fullName>
    </submittedName>
</protein>
<accession>A0A846TR39</accession>
<evidence type="ECO:0000313" key="2">
    <source>
        <dbReference type="EMBL" id="NKE09279.1"/>
    </source>
</evidence>
<name>A0A846TR39_9MICC</name>
<evidence type="ECO:0000256" key="1">
    <source>
        <dbReference type="SAM" id="MobiDB-lite"/>
    </source>
</evidence>
<reference evidence="2 3" key="1">
    <citation type="submission" date="2020-02" db="EMBL/GenBank/DDBJ databases">
        <authorList>
            <person name="Sun Q."/>
        </authorList>
    </citation>
    <scope>NUCLEOTIDE SEQUENCE [LARGE SCALE GENOMIC DNA]</scope>
    <source>
        <strain evidence="2 3">YIM 13062</strain>
    </source>
</reference>
<comment type="caution">
    <text evidence="2">The sequence shown here is derived from an EMBL/GenBank/DDBJ whole genome shotgun (WGS) entry which is preliminary data.</text>
</comment>
<feature type="region of interest" description="Disordered" evidence="1">
    <location>
        <begin position="109"/>
        <end position="131"/>
    </location>
</feature>
<dbReference type="RefSeq" id="WP_119933316.1">
    <property type="nucleotide sequence ID" value="NZ_JAAVUN010000006.1"/>
</dbReference>
<dbReference type="EMBL" id="JAAVUN010000006">
    <property type="protein sequence ID" value="NKE09279.1"/>
    <property type="molecule type" value="Genomic_DNA"/>
</dbReference>
<evidence type="ECO:0000313" key="3">
    <source>
        <dbReference type="Proteomes" id="UP000521379"/>
    </source>
</evidence>
<gene>
    <name evidence="2" type="ORF">GTW58_04845</name>
</gene>